<reference evidence="1" key="1">
    <citation type="submission" date="2022-11" db="EMBL/GenBank/DDBJ databases">
        <title>Centuries of genome instability and evolution in soft-shell clam transmissible cancer (bioRxiv).</title>
        <authorList>
            <person name="Hart S.F.M."/>
            <person name="Yonemitsu M.A."/>
            <person name="Giersch R.M."/>
            <person name="Beal B.F."/>
            <person name="Arriagada G."/>
            <person name="Davis B.W."/>
            <person name="Ostrander E.A."/>
            <person name="Goff S.P."/>
            <person name="Metzger M.J."/>
        </authorList>
    </citation>
    <scope>NUCLEOTIDE SEQUENCE</scope>
    <source>
        <strain evidence="1">MELC-2E11</strain>
        <tissue evidence="1">Siphon/mantle</tissue>
    </source>
</reference>
<protein>
    <submittedName>
        <fullName evidence="1">Uncharacterized protein</fullName>
    </submittedName>
</protein>
<accession>A0ABY7EY85</accession>
<evidence type="ECO:0000313" key="1">
    <source>
        <dbReference type="EMBL" id="WAR14898.1"/>
    </source>
</evidence>
<dbReference type="Proteomes" id="UP001164746">
    <property type="component" value="Chromosome 9"/>
</dbReference>
<evidence type="ECO:0000313" key="2">
    <source>
        <dbReference type="Proteomes" id="UP001164746"/>
    </source>
</evidence>
<gene>
    <name evidence="1" type="ORF">MAR_005003</name>
</gene>
<organism evidence="1 2">
    <name type="scientific">Mya arenaria</name>
    <name type="common">Soft-shell clam</name>
    <dbReference type="NCBI Taxonomy" id="6604"/>
    <lineage>
        <taxon>Eukaryota</taxon>
        <taxon>Metazoa</taxon>
        <taxon>Spiralia</taxon>
        <taxon>Lophotrochozoa</taxon>
        <taxon>Mollusca</taxon>
        <taxon>Bivalvia</taxon>
        <taxon>Autobranchia</taxon>
        <taxon>Heteroconchia</taxon>
        <taxon>Euheterodonta</taxon>
        <taxon>Imparidentia</taxon>
        <taxon>Neoheterodontei</taxon>
        <taxon>Myida</taxon>
        <taxon>Myoidea</taxon>
        <taxon>Myidae</taxon>
        <taxon>Mya</taxon>
    </lineage>
</organism>
<sequence>MALWQDWIKSARQPRLRLPPPPGSRAFIEYFISLMSQWLYDRTAGLRVPDSRFSNHGLLPAPERFWMFPSH</sequence>
<name>A0ABY7EY85_MYAAR</name>
<dbReference type="EMBL" id="CP111020">
    <property type="protein sequence ID" value="WAR14898.1"/>
    <property type="molecule type" value="Genomic_DNA"/>
</dbReference>
<keyword evidence="2" id="KW-1185">Reference proteome</keyword>
<proteinExistence type="predicted"/>